<keyword evidence="2" id="KW-0053">Apoptosis</keyword>
<sequence>MSSASIQRTEKVYTDSVPVDHSLDDISLNGHDIPYSPEHLVYNMEYPTKGYALVINNEVLSFGNAREISREEVHSMSDTLKMYGFKVITRNNLKACDFRQIFNDVSKLDHSKCASFACIILTQGLQSSTIQCSDETISLTELLPMFSPNKCPTLVGKPKLFFIQNADTLANSAHNSQLYSDYKVPMISLYEDILISSCTVSSERRVGGFIEILSNSLKNFRKVELLSILMGVNYAIVSKSKNNGSRTNAPSILSTLTKQMTFS</sequence>
<dbReference type="RefSeq" id="XP_029647317.1">
    <property type="nucleotide sequence ID" value="XM_029791457.2"/>
</dbReference>
<dbReference type="GO" id="GO:0043067">
    <property type="term" value="P:regulation of programmed cell death"/>
    <property type="evidence" value="ECO:0007669"/>
    <property type="project" value="UniProtKB-ARBA"/>
</dbReference>
<dbReference type="Proteomes" id="UP000515154">
    <property type="component" value="Linkage group LG18"/>
</dbReference>
<keyword evidence="4" id="KW-1185">Reference proteome</keyword>
<proteinExistence type="inferred from homology"/>
<dbReference type="PROSITE" id="PS50208">
    <property type="entry name" value="CASPASE_P20"/>
    <property type="match status" value="1"/>
</dbReference>
<dbReference type="PANTHER" id="PTHR48169">
    <property type="entry name" value="DED DOMAIN-CONTAINING PROTEIN"/>
    <property type="match status" value="1"/>
</dbReference>
<evidence type="ECO:0000256" key="1">
    <source>
        <dbReference type="ARBA" id="ARBA00010134"/>
    </source>
</evidence>
<gene>
    <name evidence="5 6" type="primary">LOC115221299</name>
</gene>
<evidence type="ECO:0000313" key="6">
    <source>
        <dbReference type="RefSeq" id="XP_029647317.1"/>
    </source>
</evidence>
<dbReference type="InterPro" id="IPR029030">
    <property type="entry name" value="Caspase-like_dom_sf"/>
</dbReference>
<dbReference type="GO" id="GO:0005737">
    <property type="term" value="C:cytoplasm"/>
    <property type="evidence" value="ECO:0007669"/>
    <property type="project" value="UniProtKB-ARBA"/>
</dbReference>
<dbReference type="InterPro" id="IPR001309">
    <property type="entry name" value="Pept_C14_p20"/>
</dbReference>
<dbReference type="AlphaFoldDB" id="A0A6P7TAF1"/>
<dbReference type="SUPFAM" id="SSF52129">
    <property type="entry name" value="Caspase-like"/>
    <property type="match status" value="1"/>
</dbReference>
<dbReference type="GO" id="GO:0004197">
    <property type="term" value="F:cysteine-type endopeptidase activity"/>
    <property type="evidence" value="ECO:0007669"/>
    <property type="project" value="InterPro"/>
</dbReference>
<dbReference type="PANTHER" id="PTHR48169:SF1">
    <property type="entry name" value="ASTROCYTIC PHOSPHOPROTEIN PEA-15"/>
    <property type="match status" value="1"/>
</dbReference>
<accession>A0A6P7TAF1</accession>
<evidence type="ECO:0000313" key="4">
    <source>
        <dbReference type="Proteomes" id="UP000515154"/>
    </source>
</evidence>
<name>A0A6P7TAF1_9MOLL</name>
<evidence type="ECO:0000313" key="5">
    <source>
        <dbReference type="RefSeq" id="XP_029647315.1"/>
    </source>
</evidence>
<organism evidence="4 5">
    <name type="scientific">Octopus sinensis</name>
    <name type="common">East Asian common octopus</name>
    <dbReference type="NCBI Taxonomy" id="2607531"/>
    <lineage>
        <taxon>Eukaryota</taxon>
        <taxon>Metazoa</taxon>
        <taxon>Spiralia</taxon>
        <taxon>Lophotrochozoa</taxon>
        <taxon>Mollusca</taxon>
        <taxon>Cephalopoda</taxon>
        <taxon>Coleoidea</taxon>
        <taxon>Octopodiformes</taxon>
        <taxon>Octopoda</taxon>
        <taxon>Incirrata</taxon>
        <taxon>Octopodidae</taxon>
        <taxon>Octopus</taxon>
    </lineage>
</organism>
<evidence type="ECO:0000259" key="3">
    <source>
        <dbReference type="PROSITE" id="PS50208"/>
    </source>
</evidence>
<comment type="similarity">
    <text evidence="1">Belongs to the peptidase C14A family.</text>
</comment>
<dbReference type="KEGG" id="osn:115221299"/>
<evidence type="ECO:0000256" key="2">
    <source>
        <dbReference type="ARBA" id="ARBA00022703"/>
    </source>
</evidence>
<reference evidence="5 6" key="1">
    <citation type="submission" date="2025-08" db="UniProtKB">
        <authorList>
            <consortium name="RefSeq"/>
        </authorList>
    </citation>
    <scope>IDENTIFICATION</scope>
</reference>
<dbReference type="InterPro" id="IPR015917">
    <property type="entry name" value="Pept_C14A"/>
</dbReference>
<dbReference type="GO" id="GO:0006508">
    <property type="term" value="P:proteolysis"/>
    <property type="evidence" value="ECO:0007669"/>
    <property type="project" value="InterPro"/>
</dbReference>
<feature type="domain" description="Caspase family p20" evidence="3">
    <location>
        <begin position="48"/>
        <end position="164"/>
    </location>
</feature>
<dbReference type="Pfam" id="PF00656">
    <property type="entry name" value="Peptidase_C14"/>
    <property type="match status" value="1"/>
</dbReference>
<dbReference type="RefSeq" id="XP_029647315.1">
    <property type="nucleotide sequence ID" value="XM_029791455.2"/>
</dbReference>
<dbReference type="Gene3D" id="3.40.50.1460">
    <property type="match status" value="1"/>
</dbReference>
<dbReference type="SMART" id="SM00115">
    <property type="entry name" value="CASc"/>
    <property type="match status" value="1"/>
</dbReference>
<dbReference type="InterPro" id="IPR011600">
    <property type="entry name" value="Pept_C14_caspase"/>
</dbReference>
<dbReference type="PRINTS" id="PR00376">
    <property type="entry name" value="IL1BCENZYME"/>
</dbReference>
<dbReference type="GO" id="GO:0006915">
    <property type="term" value="P:apoptotic process"/>
    <property type="evidence" value="ECO:0007669"/>
    <property type="project" value="UniProtKB-KW"/>
</dbReference>
<protein>
    <submittedName>
        <fullName evidence="5 6">Caspase-3-like</fullName>
    </submittedName>
</protein>